<evidence type="ECO:0000256" key="1">
    <source>
        <dbReference type="ARBA" id="ARBA00004141"/>
    </source>
</evidence>
<organism evidence="8 9">
    <name type="scientific">Ruminococcus albus SY3</name>
    <dbReference type="NCBI Taxonomy" id="1341156"/>
    <lineage>
        <taxon>Bacteria</taxon>
        <taxon>Bacillati</taxon>
        <taxon>Bacillota</taxon>
        <taxon>Clostridia</taxon>
        <taxon>Eubacteriales</taxon>
        <taxon>Oscillospiraceae</taxon>
        <taxon>Ruminococcus</taxon>
    </lineage>
</organism>
<evidence type="ECO:0000256" key="4">
    <source>
        <dbReference type="ARBA" id="ARBA00023136"/>
    </source>
</evidence>
<evidence type="ECO:0000313" key="9">
    <source>
        <dbReference type="Proteomes" id="UP000021369"/>
    </source>
</evidence>
<gene>
    <name evidence="8" type="ORF">RASY3_16790</name>
</gene>
<reference evidence="8 9" key="1">
    <citation type="submission" date="2013-06" db="EMBL/GenBank/DDBJ databases">
        <title>Rumen cellulosomics: divergent fiber-degrading strategies revealed by comparative genome-wide analysis of six Ruminococcal strains.</title>
        <authorList>
            <person name="Dassa B."/>
            <person name="Borovok I."/>
            <person name="Lamed R."/>
            <person name="Flint H."/>
            <person name="Yeoman C.J."/>
            <person name="White B."/>
            <person name="Bayer E.A."/>
        </authorList>
    </citation>
    <scope>NUCLEOTIDE SEQUENCE [LARGE SCALE GENOMIC DNA]</scope>
    <source>
        <strain evidence="8 9">SY3</strain>
    </source>
</reference>
<evidence type="ECO:0000313" key="8">
    <source>
        <dbReference type="EMBL" id="EXM37963.1"/>
    </source>
</evidence>
<protein>
    <submittedName>
        <fullName evidence="8">Sugar translocase</fullName>
    </submittedName>
</protein>
<evidence type="ECO:0000259" key="7">
    <source>
        <dbReference type="Pfam" id="PF04138"/>
    </source>
</evidence>
<dbReference type="Pfam" id="PF00535">
    <property type="entry name" value="Glycos_transf_2"/>
    <property type="match status" value="1"/>
</dbReference>
<feature type="domain" description="GtrA/DPMS transmembrane" evidence="7">
    <location>
        <begin position="226"/>
        <end position="339"/>
    </location>
</feature>
<keyword evidence="9" id="KW-1185">Reference proteome</keyword>
<evidence type="ECO:0000256" key="3">
    <source>
        <dbReference type="ARBA" id="ARBA00022989"/>
    </source>
</evidence>
<dbReference type="Pfam" id="PF04138">
    <property type="entry name" value="GtrA_DPMS_TM"/>
    <property type="match status" value="1"/>
</dbReference>
<dbReference type="GO" id="GO:0006487">
    <property type="term" value="P:protein N-linked glycosylation"/>
    <property type="evidence" value="ECO:0007669"/>
    <property type="project" value="TreeGrafter"/>
</dbReference>
<proteinExistence type="predicted"/>
<dbReference type="EMBL" id="JEOB01000004">
    <property type="protein sequence ID" value="EXM37963.1"/>
    <property type="molecule type" value="Genomic_DNA"/>
</dbReference>
<keyword evidence="4 5" id="KW-0472">Membrane</keyword>
<comment type="caution">
    <text evidence="8">The sequence shown here is derived from an EMBL/GenBank/DDBJ whole genome shotgun (WGS) entry which is preliminary data.</text>
</comment>
<dbReference type="Gene3D" id="3.90.550.10">
    <property type="entry name" value="Spore Coat Polysaccharide Biosynthesis Protein SpsA, Chain A"/>
    <property type="match status" value="1"/>
</dbReference>
<keyword evidence="2 5" id="KW-0812">Transmembrane</keyword>
<keyword evidence="3 5" id="KW-1133">Transmembrane helix</keyword>
<sequence length="350" mass="39718">MDIDSIYIVIPAYEPDEKLIALIDELSSKNTYKLIVVDDGSSSDKKDIFDNIKDKARLLTHEVNRGKGAALRTAFTYIKNTYEGNYSVITADADGQHKPADIMRIADALKEHPDKLVMGCRRFKGDIPLRSRFGNNMTKAVFKFAAGVGVSDTQTGLRGFSDRLTDFMLGLSGDRYEYEMNMLLEAARDGIGFYEVPIETVYLDENKSSHFNPIKDSFRIYKDILKFSCSSLLSFCVDYVLYSVIFAFSGSIKLSNVIARVFSSIFNFLLNKKVVFKNKENIYKTALKYFALAAVILAVNTFLLNLIVKYVIKNEYIAKIIVEVLLFLFSWTAQRSFVFKKEGLTTDEQK</sequence>
<dbReference type="SUPFAM" id="SSF53448">
    <property type="entry name" value="Nucleotide-diphospho-sugar transferases"/>
    <property type="match status" value="1"/>
</dbReference>
<dbReference type="CDD" id="cd04179">
    <property type="entry name" value="DPM_DPG-synthase_like"/>
    <property type="match status" value="1"/>
</dbReference>
<dbReference type="Proteomes" id="UP000021369">
    <property type="component" value="Unassembled WGS sequence"/>
</dbReference>
<dbReference type="PANTHER" id="PTHR10859">
    <property type="entry name" value="GLYCOSYL TRANSFERASE"/>
    <property type="match status" value="1"/>
</dbReference>
<dbReference type="InterPro" id="IPR001173">
    <property type="entry name" value="Glyco_trans_2-like"/>
</dbReference>
<name>A0A011VTN1_RUMAL</name>
<dbReference type="GO" id="GO:0016020">
    <property type="term" value="C:membrane"/>
    <property type="evidence" value="ECO:0007669"/>
    <property type="project" value="UniProtKB-SubCell"/>
</dbReference>
<dbReference type="GO" id="GO:0000271">
    <property type="term" value="P:polysaccharide biosynthetic process"/>
    <property type="evidence" value="ECO:0007669"/>
    <property type="project" value="InterPro"/>
</dbReference>
<dbReference type="PANTHER" id="PTHR10859:SF114">
    <property type="entry name" value="DOLICHOL-PHOSPHATE MANNOSYLTRANSFERASE"/>
    <property type="match status" value="1"/>
</dbReference>
<evidence type="ECO:0000256" key="2">
    <source>
        <dbReference type="ARBA" id="ARBA00022692"/>
    </source>
</evidence>
<evidence type="ECO:0000259" key="6">
    <source>
        <dbReference type="Pfam" id="PF00535"/>
    </source>
</evidence>
<dbReference type="RefSeq" id="WP_037290025.1">
    <property type="nucleotide sequence ID" value="NZ_JEOB01000004.1"/>
</dbReference>
<dbReference type="PATRIC" id="fig|1341156.4.peg.2958"/>
<accession>A0A011VTN1</accession>
<evidence type="ECO:0000256" key="5">
    <source>
        <dbReference type="SAM" id="Phobius"/>
    </source>
</evidence>
<dbReference type="AlphaFoldDB" id="A0A011VTN1"/>
<feature type="transmembrane region" description="Helical" evidence="5">
    <location>
        <begin position="290"/>
        <end position="310"/>
    </location>
</feature>
<comment type="subcellular location">
    <subcellularLocation>
        <location evidence="1">Membrane</location>
        <topology evidence="1">Multi-pass membrane protein</topology>
    </subcellularLocation>
</comment>
<feature type="domain" description="Glycosyltransferase 2-like" evidence="6">
    <location>
        <begin position="8"/>
        <end position="137"/>
    </location>
</feature>
<dbReference type="InterPro" id="IPR007267">
    <property type="entry name" value="GtrA_DPMS_TM"/>
</dbReference>
<dbReference type="InterPro" id="IPR029044">
    <property type="entry name" value="Nucleotide-diphossugar_trans"/>
</dbReference>
<feature type="transmembrane region" description="Helical" evidence="5">
    <location>
        <begin position="224"/>
        <end position="248"/>
    </location>
</feature>
<dbReference type="OrthoDB" id="9810303at2"/>